<organism evidence="3">
    <name type="scientific">Ixodes ricinus</name>
    <name type="common">Common tick</name>
    <name type="synonym">Acarus ricinus</name>
    <dbReference type="NCBI Taxonomy" id="34613"/>
    <lineage>
        <taxon>Eukaryota</taxon>
        <taxon>Metazoa</taxon>
        <taxon>Ecdysozoa</taxon>
        <taxon>Arthropoda</taxon>
        <taxon>Chelicerata</taxon>
        <taxon>Arachnida</taxon>
        <taxon>Acari</taxon>
        <taxon>Parasitiformes</taxon>
        <taxon>Ixodida</taxon>
        <taxon>Ixodoidea</taxon>
        <taxon>Ixodidae</taxon>
        <taxon>Ixodinae</taxon>
        <taxon>Ixodes</taxon>
    </lineage>
</organism>
<reference evidence="3" key="1">
    <citation type="submission" date="2012-12" db="EMBL/GenBank/DDBJ databases">
        <title>Identification and characterization of a phenylalanine ammonia-lyase gene family in Isatis indigotica Fort.</title>
        <authorList>
            <person name="Liu Q."/>
            <person name="Chen J."/>
            <person name="Zhou X."/>
            <person name="Di P."/>
            <person name="Xiao Y."/>
            <person name="Xuan H."/>
            <person name="Zhang L."/>
            <person name="Chen W."/>
        </authorList>
    </citation>
    <scope>NUCLEOTIDE SEQUENCE</scope>
    <source>
        <tissue evidence="3">Salivary gland</tissue>
    </source>
</reference>
<keyword evidence="3" id="KW-0482">Metalloprotease</keyword>
<feature type="chain" id="PRO_5005517994" evidence="2">
    <location>
        <begin position="21"/>
        <end position="383"/>
    </location>
</feature>
<proteinExistence type="evidence at transcript level"/>
<evidence type="ECO:0000256" key="1">
    <source>
        <dbReference type="SAM" id="MobiDB-lite"/>
    </source>
</evidence>
<dbReference type="EMBL" id="GADI01002640">
    <property type="protein sequence ID" value="JAA71168.1"/>
    <property type="molecule type" value="mRNA"/>
</dbReference>
<name>A0A0K8RJW8_IXORI</name>
<evidence type="ECO:0000256" key="2">
    <source>
        <dbReference type="SAM" id="SignalP"/>
    </source>
</evidence>
<keyword evidence="3" id="KW-0378">Hydrolase</keyword>
<feature type="region of interest" description="Disordered" evidence="1">
    <location>
        <begin position="158"/>
        <end position="192"/>
    </location>
</feature>
<protein>
    <submittedName>
        <fullName evidence="3">Putative metalloprotease</fullName>
    </submittedName>
</protein>
<keyword evidence="2" id="KW-0732">Signal</keyword>
<accession>A0A0K8RJW8</accession>
<keyword evidence="3" id="KW-0645">Protease</keyword>
<dbReference type="GO" id="GO:0008237">
    <property type="term" value="F:metallopeptidase activity"/>
    <property type="evidence" value="ECO:0007669"/>
    <property type="project" value="UniProtKB-KW"/>
</dbReference>
<dbReference type="AlphaFoldDB" id="A0A0K8RJW8"/>
<evidence type="ECO:0000313" key="3">
    <source>
        <dbReference type="EMBL" id="JAA71168.1"/>
    </source>
</evidence>
<sequence>MNALRLRELLLLLLSASVSAQVQNCVTQTENAASNQSESQDVHYVGVKFLLDSSILSCPPFKKIMEEYLQAFVGGVGLRFMEPMETPVKVVYEGWRPLSEEEERNLFGNKEDTSTSGIKGGDAITKVIDIALEGNDGDLMGRNIVLLVLTWNEVTEDSTKKEVGTPPIPGMDSDSESESDESSGIISVRSNSNTRLPNVGGIAQYGSMCETVGTAICQDNGKNFSGVGTAARLIATLLGHAYNGSLYRRKCDDDVYNERQTVFHNNECYMMSKPPGENQNENDCLKEILVNNKSDVRNPSQFFKSHPEFPPCGMAYLSSAKCEENNSRNETNNVCHMSCCGPRTIFLETEPERTIPIPDGDSCDGNGKVCVDGRCVTITLTSR</sequence>
<feature type="signal peptide" evidence="2">
    <location>
        <begin position="1"/>
        <end position="20"/>
    </location>
</feature>
<dbReference type="GO" id="GO:0006508">
    <property type="term" value="P:proteolysis"/>
    <property type="evidence" value="ECO:0007669"/>
    <property type="project" value="UniProtKB-KW"/>
</dbReference>